<dbReference type="EMBL" id="QYUR01000002">
    <property type="protein sequence ID" value="RJG11947.1"/>
    <property type="molecule type" value="Genomic_DNA"/>
</dbReference>
<accession>A0A418XHM5</accession>
<sequence>MRNEGRAELPRFANKFAPTAQQNAADRRGCARLLLWAGAMTDYAAAQLILLRGFHRHAQW</sequence>
<organism evidence="1 2">
    <name type="scientific">Pseudomonas cavernicola</name>
    <dbReference type="NCBI Taxonomy" id="2320866"/>
    <lineage>
        <taxon>Bacteria</taxon>
        <taxon>Pseudomonadati</taxon>
        <taxon>Pseudomonadota</taxon>
        <taxon>Gammaproteobacteria</taxon>
        <taxon>Pseudomonadales</taxon>
        <taxon>Pseudomonadaceae</taxon>
        <taxon>Pseudomonas</taxon>
    </lineage>
</organism>
<gene>
    <name evidence="1" type="ORF">D3879_01040</name>
</gene>
<keyword evidence="2" id="KW-1185">Reference proteome</keyword>
<evidence type="ECO:0000313" key="2">
    <source>
        <dbReference type="Proteomes" id="UP000284021"/>
    </source>
</evidence>
<name>A0A418XHM5_9PSED</name>
<evidence type="ECO:0000313" key="1">
    <source>
        <dbReference type="EMBL" id="RJG11947.1"/>
    </source>
</evidence>
<reference evidence="1 2" key="1">
    <citation type="submission" date="2018-09" db="EMBL/GenBank/DDBJ databases">
        <authorList>
            <person name="Zhu H."/>
        </authorList>
    </citation>
    <scope>NUCLEOTIDE SEQUENCE [LARGE SCALE GENOMIC DNA]</scope>
    <source>
        <strain evidence="1 2">K1S02-6</strain>
    </source>
</reference>
<dbReference type="AlphaFoldDB" id="A0A418XHM5"/>
<proteinExistence type="predicted"/>
<comment type="caution">
    <text evidence="1">The sequence shown here is derived from an EMBL/GenBank/DDBJ whole genome shotgun (WGS) entry which is preliminary data.</text>
</comment>
<protein>
    <submittedName>
        <fullName evidence="1">Uncharacterized protein</fullName>
    </submittedName>
</protein>
<dbReference type="Proteomes" id="UP000284021">
    <property type="component" value="Unassembled WGS sequence"/>
</dbReference>